<accession>A0A5Q3QGV1</accession>
<dbReference type="EMBL" id="CP045929">
    <property type="protein sequence ID" value="QGK70689.1"/>
    <property type="molecule type" value="Genomic_DNA"/>
</dbReference>
<dbReference type="GO" id="GO:0016705">
    <property type="term" value="F:oxidoreductase activity, acting on paired donors, with incorporation or reduction of molecular oxygen"/>
    <property type="evidence" value="ECO:0007669"/>
    <property type="project" value="InterPro"/>
</dbReference>
<feature type="domain" description="Luciferase-like" evidence="2">
    <location>
        <begin position="6"/>
        <end position="290"/>
    </location>
</feature>
<dbReference type="SUPFAM" id="SSF51679">
    <property type="entry name" value="Bacterial luciferase-like"/>
    <property type="match status" value="1"/>
</dbReference>
<dbReference type="NCBIfam" id="TIGR03557">
    <property type="entry name" value="F420_G6P_family"/>
    <property type="match status" value="1"/>
</dbReference>
<keyword evidence="4" id="KW-1185">Reference proteome</keyword>
<dbReference type="InterPro" id="IPR036661">
    <property type="entry name" value="Luciferase-like_sf"/>
</dbReference>
<proteinExistence type="predicted"/>
<evidence type="ECO:0000256" key="1">
    <source>
        <dbReference type="ARBA" id="ARBA00023002"/>
    </source>
</evidence>
<dbReference type="InterPro" id="IPR019945">
    <property type="entry name" value="F420_G6P_DH-rel"/>
</dbReference>
<dbReference type="PANTHER" id="PTHR43244">
    <property type="match status" value="1"/>
</dbReference>
<name>A0A5Q3QGV1_9PSEU</name>
<evidence type="ECO:0000313" key="4">
    <source>
        <dbReference type="Proteomes" id="UP000371041"/>
    </source>
</evidence>
<evidence type="ECO:0000313" key="3">
    <source>
        <dbReference type="EMBL" id="QGK70689.1"/>
    </source>
</evidence>
<protein>
    <submittedName>
        <fullName evidence="3">TIGR03557 family F420-dependent LLM class oxidoreductase</fullName>
        <ecNumber evidence="3">1.-.-.-</ecNumber>
    </submittedName>
</protein>
<keyword evidence="1 3" id="KW-0560">Oxidoreductase</keyword>
<dbReference type="AlphaFoldDB" id="A0A5Q3QGV1"/>
<dbReference type="KEGG" id="sace:GIY23_15245"/>
<dbReference type="PANTHER" id="PTHR43244:SF1">
    <property type="entry name" value="5,10-METHYLENETETRAHYDROMETHANOPTERIN REDUCTASE"/>
    <property type="match status" value="1"/>
</dbReference>
<gene>
    <name evidence="3" type="ORF">GIY23_15245</name>
</gene>
<dbReference type="Pfam" id="PF00296">
    <property type="entry name" value="Bac_luciferase"/>
    <property type="match status" value="1"/>
</dbReference>
<dbReference type="RefSeq" id="WP_154077271.1">
    <property type="nucleotide sequence ID" value="NZ_CP045929.1"/>
</dbReference>
<dbReference type="EC" id="1.-.-.-" evidence="3"/>
<dbReference type="Gene3D" id="3.20.20.30">
    <property type="entry name" value="Luciferase-like domain"/>
    <property type="match status" value="1"/>
</dbReference>
<dbReference type="CDD" id="cd01097">
    <property type="entry name" value="Tetrahydromethanopterin_reductase"/>
    <property type="match status" value="1"/>
</dbReference>
<organism evidence="3 4">
    <name type="scientific">Allosaccharopolyspora coralli</name>
    <dbReference type="NCBI Taxonomy" id="2665642"/>
    <lineage>
        <taxon>Bacteria</taxon>
        <taxon>Bacillati</taxon>
        <taxon>Actinomycetota</taxon>
        <taxon>Actinomycetes</taxon>
        <taxon>Pseudonocardiales</taxon>
        <taxon>Pseudonocardiaceae</taxon>
        <taxon>Allosaccharopolyspora</taxon>
    </lineage>
</organism>
<sequence>MVRIGYFLATEEFGPDELVRQARRAEQAGFQALWISDHFHPWLDEQGNSPFVWSVIGALSQATSLPIATAVTCPMIRIHPAIVAQAAATAGVQTGGKFVLGLGTGEALNEHVLGDRWPAPPVRQEMLEEAIDVIRTLHRGGYVHHHGTQYTVENARLYTLPEEPVPIYVSAFGPKAARLAGRIGEGLCLPKPDADLVSAFQEAGGKGRTVQAGMKVCWADSEQAGVEQARTWANETLPGPLAVNLPTPKDFRQAVGLVGDDAVRESFACGPDVERHVREVQTFDEAGVDELYVQQIGPEQEKFFEAWQQNVLPHFHG</sequence>
<dbReference type="InterPro" id="IPR050564">
    <property type="entry name" value="F420-G6PD/mer"/>
</dbReference>
<evidence type="ECO:0000259" key="2">
    <source>
        <dbReference type="Pfam" id="PF00296"/>
    </source>
</evidence>
<dbReference type="Proteomes" id="UP000371041">
    <property type="component" value="Chromosome"/>
</dbReference>
<dbReference type="InterPro" id="IPR011251">
    <property type="entry name" value="Luciferase-like_dom"/>
</dbReference>
<reference evidence="4" key="1">
    <citation type="submission" date="2019-11" db="EMBL/GenBank/DDBJ databases">
        <title>The complete genome sequence of Saccharopolyspora sp. E2A.</title>
        <authorList>
            <person name="Zhang G."/>
        </authorList>
    </citation>
    <scope>NUCLEOTIDE SEQUENCE [LARGE SCALE GENOMIC DNA]</scope>
    <source>
        <strain evidence="4">E2A</strain>
    </source>
</reference>